<sequence length="499" mass="56046">MRLIRAEKERRRQQAERDRVAKDAERIRTKCQTLVGFVREAWHVLEPNQRYIHGWHIDAVCDHLEAVTDGRITRLLINIPPGTMKSLIVSVFWPAWEWGPRGFPSMRYLTTSYKEDFVKRDSRRMRDLVTSEWYQSLWPEIAMARAGEISFANTKTGNREGVAFAGLTGGRGDRVIIDDPHSTETAESDAERERTTRIFRESVPSRLNDPVRSAIIVVMQRLHSKDVSGQIEALRLGYEHLMLPMEFEPARRCRTSIGFVDPREFNGELLFPDRFPREVVERDKIPMGSYAVAGQFQQRPVPREGGLFKRGWFGIVNAAPAGTRWVRHWDLAASKKKQGSSGQAFTAGVKLGKMPDGRFIVGHVERLQEEGHQVRVAIKNMAEVDGKGVEISLPQDPGQAGKVQAQDLVLMLAGWNVHAEAETGDKVTRATPFSAQAEAGNVLLLRGFWNEAYLDEMANFPNGATKDQVDASSGAFARLTMKREGKSGSTLTTTTAGAY</sequence>
<name>A0A916YFG8_9HYPH</name>
<gene>
    <name evidence="3" type="ORF">GCM10011335_52530</name>
</gene>
<dbReference type="Pfam" id="PF17289">
    <property type="entry name" value="Terminase_6C"/>
    <property type="match status" value="1"/>
</dbReference>
<keyword evidence="1" id="KW-1188">Viral release from host cell</keyword>
<dbReference type="InterPro" id="IPR006517">
    <property type="entry name" value="Phage_terminase_lsu-like_C"/>
</dbReference>
<accession>A0A916YFG8</accession>
<feature type="domain" description="Terminase large subunit gp17-like C-terminal" evidence="2">
    <location>
        <begin position="329"/>
        <end position="476"/>
    </location>
</feature>
<dbReference type="Proteomes" id="UP000613160">
    <property type="component" value="Unassembled WGS sequence"/>
</dbReference>
<evidence type="ECO:0000313" key="4">
    <source>
        <dbReference type="Proteomes" id="UP000613160"/>
    </source>
</evidence>
<dbReference type="NCBIfam" id="TIGR01630">
    <property type="entry name" value="psiM2_ORF9"/>
    <property type="match status" value="1"/>
</dbReference>
<evidence type="ECO:0000256" key="1">
    <source>
        <dbReference type="ARBA" id="ARBA00022612"/>
    </source>
</evidence>
<evidence type="ECO:0000313" key="3">
    <source>
        <dbReference type="EMBL" id="GGD43376.1"/>
    </source>
</evidence>
<reference evidence="3" key="1">
    <citation type="journal article" date="2014" name="Int. J. Syst. Evol. Microbiol.">
        <title>Complete genome sequence of Corynebacterium casei LMG S-19264T (=DSM 44701T), isolated from a smear-ripened cheese.</title>
        <authorList>
            <consortium name="US DOE Joint Genome Institute (JGI-PGF)"/>
            <person name="Walter F."/>
            <person name="Albersmeier A."/>
            <person name="Kalinowski J."/>
            <person name="Ruckert C."/>
        </authorList>
    </citation>
    <scope>NUCLEOTIDE SEQUENCE</scope>
    <source>
        <strain evidence="3">CGMCC 1.15493</strain>
    </source>
</reference>
<proteinExistence type="predicted"/>
<protein>
    <recommendedName>
        <fullName evidence="2">Terminase large subunit gp17-like C-terminal domain-containing protein</fullName>
    </recommendedName>
</protein>
<keyword evidence="4" id="KW-1185">Reference proteome</keyword>
<reference evidence="3" key="2">
    <citation type="submission" date="2020-09" db="EMBL/GenBank/DDBJ databases">
        <authorList>
            <person name="Sun Q."/>
            <person name="Zhou Y."/>
        </authorList>
    </citation>
    <scope>NUCLEOTIDE SEQUENCE</scope>
    <source>
        <strain evidence="3">CGMCC 1.15493</strain>
    </source>
</reference>
<dbReference type="AlphaFoldDB" id="A0A916YFG8"/>
<dbReference type="InterPro" id="IPR035421">
    <property type="entry name" value="Terminase_6C"/>
</dbReference>
<evidence type="ECO:0000259" key="2">
    <source>
        <dbReference type="Pfam" id="PF17289"/>
    </source>
</evidence>
<comment type="caution">
    <text evidence="3">The sequence shown here is derived from an EMBL/GenBank/DDBJ whole genome shotgun (WGS) entry which is preliminary data.</text>
</comment>
<dbReference type="EMBL" id="BMJJ01000022">
    <property type="protein sequence ID" value="GGD43376.1"/>
    <property type="molecule type" value="Genomic_DNA"/>
</dbReference>
<organism evidence="3 4">
    <name type="scientific">Aureimonas glaciei</name>
    <dbReference type="NCBI Taxonomy" id="1776957"/>
    <lineage>
        <taxon>Bacteria</taxon>
        <taxon>Pseudomonadati</taxon>
        <taxon>Pseudomonadota</taxon>
        <taxon>Alphaproteobacteria</taxon>
        <taxon>Hyphomicrobiales</taxon>
        <taxon>Aurantimonadaceae</taxon>
        <taxon>Aureimonas</taxon>
    </lineage>
</organism>
<dbReference type="RefSeq" id="WP_188855411.1">
    <property type="nucleotide sequence ID" value="NZ_BMJJ01000022.1"/>
</dbReference>